<dbReference type="Proteomes" id="UP000268285">
    <property type="component" value="Unassembled WGS sequence"/>
</dbReference>
<reference evidence="1 2" key="1">
    <citation type="submission" date="2018-09" db="EMBL/GenBank/DDBJ databases">
        <authorList>
            <person name="Tagini F."/>
        </authorList>
    </citation>
    <scope>NUCLEOTIDE SEQUENCE [LARGE SCALE GENOMIC DNA]</scope>
    <source>
        <strain evidence="1 2">MK142</strain>
    </source>
</reference>
<sequence length="157" mass="16599">MPYGPPVTQYDKAVTRIPFGGSSPLCVSPNLRRCCHADSCSPGTTGNFGPDWSFWPNRFLGSADPAVIGHRTGTHRTISPEETWQAVQPSRSAAGITPVADITWLDSLGIPAVQAVRPASLTVSVSQGKATSYRAAHVNVPERELAAGPAEHPPTLS</sequence>
<dbReference type="EMBL" id="UPHU01000001">
    <property type="protein sequence ID" value="VBA47788.1"/>
    <property type="molecule type" value="Genomic_DNA"/>
</dbReference>
<proteinExistence type="predicted"/>
<protein>
    <submittedName>
        <fullName evidence="1">Uncharacterized protein</fullName>
    </submittedName>
</protein>
<gene>
    <name evidence="1" type="ORF">LAUMK142_00957</name>
</gene>
<dbReference type="AlphaFoldDB" id="A0A498QMX6"/>
<evidence type="ECO:0000313" key="1">
    <source>
        <dbReference type="EMBL" id="VBA47788.1"/>
    </source>
</evidence>
<name>A0A498QMX6_9MYCO</name>
<keyword evidence="2" id="KW-1185">Reference proteome</keyword>
<accession>A0A498QMX6</accession>
<organism evidence="1 2">
    <name type="scientific">Mycobacterium pseudokansasii</name>
    <dbReference type="NCBI Taxonomy" id="2341080"/>
    <lineage>
        <taxon>Bacteria</taxon>
        <taxon>Bacillati</taxon>
        <taxon>Actinomycetota</taxon>
        <taxon>Actinomycetes</taxon>
        <taxon>Mycobacteriales</taxon>
        <taxon>Mycobacteriaceae</taxon>
        <taxon>Mycobacterium</taxon>
    </lineage>
</organism>
<evidence type="ECO:0000313" key="2">
    <source>
        <dbReference type="Proteomes" id="UP000268285"/>
    </source>
</evidence>